<comment type="caution">
    <text evidence="2">The sequence shown here is derived from an EMBL/GenBank/DDBJ whole genome shotgun (WGS) entry which is preliminary data.</text>
</comment>
<protein>
    <submittedName>
        <fullName evidence="2">SdpI family protein</fullName>
    </submittedName>
</protein>
<gene>
    <name evidence="2" type="ORF">F1721_27090</name>
</gene>
<evidence type="ECO:0000256" key="1">
    <source>
        <dbReference type="SAM" id="Phobius"/>
    </source>
</evidence>
<organism evidence="2 3">
    <name type="scientific">Saccharopolyspora hirsuta</name>
    <dbReference type="NCBI Taxonomy" id="1837"/>
    <lineage>
        <taxon>Bacteria</taxon>
        <taxon>Bacillati</taxon>
        <taxon>Actinomycetota</taxon>
        <taxon>Actinomycetes</taxon>
        <taxon>Pseudonocardiales</taxon>
        <taxon>Pseudonocardiaceae</taxon>
        <taxon>Saccharopolyspora</taxon>
    </lineage>
</organism>
<keyword evidence="1" id="KW-1133">Transmembrane helix</keyword>
<keyword evidence="3" id="KW-1185">Reference proteome</keyword>
<dbReference type="Proteomes" id="UP000323946">
    <property type="component" value="Unassembled WGS sequence"/>
</dbReference>
<proteinExistence type="predicted"/>
<dbReference type="InterPro" id="IPR025962">
    <property type="entry name" value="SdpI/YhfL"/>
</dbReference>
<sequence>MAAAGNSLVLSLSLVFLSGVVHAIQRSIASGKLQRNGMLGIRTKVTMSSEEAWLAGHLAAWPWTRAGAWVGYSAAAVTAAIASWQLVSGAGSPVLLLLPGAALVVVIALVLIGTRKANVAGRAANARESED</sequence>
<dbReference type="Pfam" id="PF13630">
    <property type="entry name" value="SdpI"/>
    <property type="match status" value="1"/>
</dbReference>
<reference evidence="2 3" key="1">
    <citation type="submission" date="2019-09" db="EMBL/GenBank/DDBJ databases">
        <title>Draft genome sequence of the thermophilic Saccharopolyspora hirsuta VKM Ac-666T.</title>
        <authorList>
            <person name="Lobastova T.G."/>
            <person name="Fokina V."/>
            <person name="Bragin E.Y."/>
            <person name="Shtratnikova V.Y."/>
            <person name="Starodumova I.P."/>
            <person name="Tarlachkov S.V."/>
            <person name="Donova M.V."/>
        </authorList>
    </citation>
    <scope>NUCLEOTIDE SEQUENCE [LARGE SCALE GENOMIC DNA]</scope>
    <source>
        <strain evidence="2 3">VKM Ac-666</strain>
    </source>
</reference>
<keyword evidence="1" id="KW-0812">Transmembrane</keyword>
<dbReference type="EMBL" id="VWPH01000014">
    <property type="protein sequence ID" value="KAA5828706.1"/>
    <property type="molecule type" value="Genomic_DNA"/>
</dbReference>
<keyword evidence="1" id="KW-0472">Membrane</keyword>
<evidence type="ECO:0000313" key="2">
    <source>
        <dbReference type="EMBL" id="KAA5828706.1"/>
    </source>
</evidence>
<accession>A0A5M7BGA3</accession>
<dbReference type="OrthoDB" id="3697642at2"/>
<evidence type="ECO:0000313" key="3">
    <source>
        <dbReference type="Proteomes" id="UP000323946"/>
    </source>
</evidence>
<name>A0A5M7BGA3_SACHI</name>
<dbReference type="RefSeq" id="WP_150069628.1">
    <property type="nucleotide sequence ID" value="NZ_JBEPDJ010000007.1"/>
</dbReference>
<feature type="transmembrane region" description="Helical" evidence="1">
    <location>
        <begin position="94"/>
        <end position="112"/>
    </location>
</feature>
<dbReference type="AlphaFoldDB" id="A0A5M7BGA3"/>